<keyword evidence="2" id="KW-1185">Reference proteome</keyword>
<proteinExistence type="predicted"/>
<reference evidence="1" key="1">
    <citation type="submission" date="2021-06" db="EMBL/GenBank/DDBJ databases">
        <authorList>
            <person name="Kallberg Y."/>
            <person name="Tangrot J."/>
            <person name="Rosling A."/>
        </authorList>
    </citation>
    <scope>NUCLEOTIDE SEQUENCE</scope>
    <source>
        <strain evidence="1">MA453B</strain>
    </source>
</reference>
<gene>
    <name evidence="1" type="ORF">DERYTH_LOCUS3474</name>
</gene>
<evidence type="ECO:0000313" key="2">
    <source>
        <dbReference type="Proteomes" id="UP000789405"/>
    </source>
</evidence>
<protein>
    <submittedName>
        <fullName evidence="1">28052_t:CDS:1</fullName>
    </submittedName>
</protein>
<dbReference type="AlphaFoldDB" id="A0A9N9F6D7"/>
<dbReference type="Proteomes" id="UP000789405">
    <property type="component" value="Unassembled WGS sequence"/>
</dbReference>
<evidence type="ECO:0000313" key="1">
    <source>
        <dbReference type="EMBL" id="CAG8512858.1"/>
    </source>
</evidence>
<comment type="caution">
    <text evidence="1">The sequence shown here is derived from an EMBL/GenBank/DDBJ whole genome shotgun (WGS) entry which is preliminary data.</text>
</comment>
<organism evidence="1 2">
    <name type="scientific">Dentiscutata erythropus</name>
    <dbReference type="NCBI Taxonomy" id="1348616"/>
    <lineage>
        <taxon>Eukaryota</taxon>
        <taxon>Fungi</taxon>
        <taxon>Fungi incertae sedis</taxon>
        <taxon>Mucoromycota</taxon>
        <taxon>Glomeromycotina</taxon>
        <taxon>Glomeromycetes</taxon>
        <taxon>Diversisporales</taxon>
        <taxon>Gigasporaceae</taxon>
        <taxon>Dentiscutata</taxon>
    </lineage>
</organism>
<accession>A0A9N9F6D7</accession>
<name>A0A9N9F6D7_9GLOM</name>
<dbReference type="EMBL" id="CAJVPY010001226">
    <property type="protein sequence ID" value="CAG8512858.1"/>
    <property type="molecule type" value="Genomic_DNA"/>
</dbReference>
<sequence>MADLEFKSQEEWLKDIILNDIFFELELEIYFELELVIHLGLELEIYLGLVLEICL</sequence>